<dbReference type="CDD" id="cd24049">
    <property type="entry name" value="ASKHA_NBD_PilM"/>
    <property type="match status" value="1"/>
</dbReference>
<gene>
    <name evidence="2" type="ORF">EDC18_101193</name>
</gene>
<sequence length="521" mass="59358">MKYITIDISNETLKIAEVVKKKNNIIVKKAINILRSSEAVEDGYIRNKEYLAGLIKQTLIENKIKTKNLIITIYSSKIISREITLPYLKPKKLSTVINMNVSEYFPVNTNDYIIDHTPIDTIEDSSTKSQKILILAAPKSLVEGYVELAERLGLTLKSIGYAGNGLVELFKLQNYEGNNIYLELGSESTIATILNNGKLEAQRFLPFGTNEIYQGVMSKLNLGYEEATILVKEKSVFDIEVEEHSYLTGEITIAVNKIMSGVSRLLDYYGSRTDSKPVNGIFIIGNGSEFYGIEDYIEKNFNLKTKIINEYTHIKSTKVENFLKDQIYYTAALGAVMSKINFVPTEIIHRDTKNRKKRLIVELIVLGGALFVLVLMYPLNEKNRLELEKTRLINEINSIKGIEEIIKKHEGLTKELSLREDVLKISKNNSEYLLEILNEFEREMPTNLHYTSLNHTHNQLMISGYATDKLTIATYIENIKKMDYFSDIYINTVVAIDIEEADGRKNPGKYGFNGVLTYQEK</sequence>
<comment type="caution">
    <text evidence="2">The sequence shown here is derived from an EMBL/GenBank/DDBJ whole genome shotgun (WGS) entry which is preliminary data.</text>
</comment>
<dbReference type="InterPro" id="IPR043129">
    <property type="entry name" value="ATPase_NBD"/>
</dbReference>
<keyword evidence="1" id="KW-1133">Transmembrane helix</keyword>
<accession>A0A4R3MNQ4</accession>
<evidence type="ECO:0000313" key="3">
    <source>
        <dbReference type="Proteomes" id="UP000294902"/>
    </source>
</evidence>
<dbReference type="InterPro" id="IPR005883">
    <property type="entry name" value="PilM"/>
</dbReference>
<dbReference type="SUPFAM" id="SSF53067">
    <property type="entry name" value="Actin-like ATPase domain"/>
    <property type="match status" value="2"/>
</dbReference>
<name>A0A4R3MNQ4_9FIRM</name>
<proteinExistence type="predicted"/>
<keyword evidence="1" id="KW-0472">Membrane</keyword>
<dbReference type="Pfam" id="PF11104">
    <property type="entry name" value="PilM_2"/>
    <property type="match status" value="1"/>
</dbReference>
<evidence type="ECO:0000256" key="1">
    <source>
        <dbReference type="SAM" id="Phobius"/>
    </source>
</evidence>
<evidence type="ECO:0000313" key="2">
    <source>
        <dbReference type="EMBL" id="TCT16897.1"/>
    </source>
</evidence>
<dbReference type="EMBL" id="SMAL01000001">
    <property type="protein sequence ID" value="TCT16897.1"/>
    <property type="molecule type" value="Genomic_DNA"/>
</dbReference>
<keyword evidence="1" id="KW-0812">Transmembrane</keyword>
<organism evidence="2 3">
    <name type="scientific">Natranaerovirga pectinivora</name>
    <dbReference type="NCBI Taxonomy" id="682400"/>
    <lineage>
        <taxon>Bacteria</taxon>
        <taxon>Bacillati</taxon>
        <taxon>Bacillota</taxon>
        <taxon>Clostridia</taxon>
        <taxon>Lachnospirales</taxon>
        <taxon>Natranaerovirgaceae</taxon>
        <taxon>Natranaerovirga</taxon>
    </lineage>
</organism>
<dbReference type="PANTHER" id="PTHR32432:SF3">
    <property type="entry name" value="ETHANOLAMINE UTILIZATION PROTEIN EUTJ"/>
    <property type="match status" value="1"/>
</dbReference>
<dbReference type="AlphaFoldDB" id="A0A4R3MNQ4"/>
<dbReference type="Pfam" id="PF05137">
    <property type="entry name" value="PilN"/>
    <property type="match status" value="1"/>
</dbReference>
<dbReference type="RefSeq" id="WP_132249342.1">
    <property type="nucleotide sequence ID" value="NZ_SMAL01000001.1"/>
</dbReference>
<dbReference type="Proteomes" id="UP000294902">
    <property type="component" value="Unassembled WGS sequence"/>
</dbReference>
<dbReference type="Gene3D" id="3.30.420.40">
    <property type="match status" value="2"/>
</dbReference>
<feature type="transmembrane region" description="Helical" evidence="1">
    <location>
        <begin position="359"/>
        <end position="379"/>
    </location>
</feature>
<dbReference type="InterPro" id="IPR050696">
    <property type="entry name" value="FtsA/MreB"/>
</dbReference>
<dbReference type="InterPro" id="IPR007813">
    <property type="entry name" value="PilN"/>
</dbReference>
<keyword evidence="3" id="KW-1185">Reference proteome</keyword>
<reference evidence="2 3" key="1">
    <citation type="submission" date="2019-03" db="EMBL/GenBank/DDBJ databases">
        <title>Genomic Encyclopedia of Type Strains, Phase IV (KMG-IV): sequencing the most valuable type-strain genomes for metagenomic binning, comparative biology and taxonomic classification.</title>
        <authorList>
            <person name="Goeker M."/>
        </authorList>
    </citation>
    <scope>NUCLEOTIDE SEQUENCE [LARGE SCALE GENOMIC DNA]</scope>
    <source>
        <strain evidence="2 3">DSM 24629</strain>
    </source>
</reference>
<dbReference type="Gene3D" id="3.30.1490.300">
    <property type="match status" value="1"/>
</dbReference>
<dbReference type="PANTHER" id="PTHR32432">
    <property type="entry name" value="CELL DIVISION PROTEIN FTSA-RELATED"/>
    <property type="match status" value="1"/>
</dbReference>
<dbReference type="OrthoDB" id="92589at2"/>
<protein>
    <submittedName>
        <fullName evidence="2">Type IV pilus assembly protein PilM</fullName>
    </submittedName>
</protein>